<keyword evidence="11" id="KW-0614">Plasmid</keyword>
<dbReference type="AlphaFoldDB" id="A0A1U9VN80"/>
<evidence type="ECO:0000256" key="7">
    <source>
        <dbReference type="ARBA" id="ARBA00023146"/>
    </source>
</evidence>
<dbReference type="GO" id="GO:0006431">
    <property type="term" value="P:methionyl-tRNA aminoacylation"/>
    <property type="evidence" value="ECO:0007669"/>
    <property type="project" value="TreeGrafter"/>
</dbReference>
<dbReference type="GO" id="GO:0005524">
    <property type="term" value="F:ATP binding"/>
    <property type="evidence" value="ECO:0007669"/>
    <property type="project" value="UniProtKB-KW"/>
</dbReference>
<dbReference type="SUPFAM" id="SSF57770">
    <property type="entry name" value="Methionyl-tRNA synthetase (MetRS), Zn-domain"/>
    <property type="match status" value="1"/>
</dbReference>
<accession>A0A1U9VN80</accession>
<keyword evidence="2" id="KW-0963">Cytoplasm</keyword>
<dbReference type="GO" id="GO:0005829">
    <property type="term" value="C:cytosol"/>
    <property type="evidence" value="ECO:0007669"/>
    <property type="project" value="TreeGrafter"/>
</dbReference>
<dbReference type="InterPro" id="IPR014729">
    <property type="entry name" value="Rossmann-like_a/b/a_fold"/>
</dbReference>
<dbReference type="NCBIfam" id="NF008861">
    <property type="entry name" value="PRK11893.2-3"/>
    <property type="match status" value="1"/>
</dbReference>
<dbReference type="InterPro" id="IPR023458">
    <property type="entry name" value="Met-tRNA_ligase_1"/>
</dbReference>
<sequence>MKARKQYVLIPVMPTPNGPLHLGHIAGPFLKMDILARHLRRRGETVALVSATDPYETHVLPRADEQNKPVEQICADNHRAIHDCLNALDIHYNAFIDPLKSPYRSRLNDMTREVLADLAAQGLLHARNEPVHVSRRTGRMIVGSRIAGTCPYCGVDMGGYHCEGCGMEVSPRDLIAARAEPADDTVEVEERASVFLDADLPALTRRMLEARVPADVRRIAERFLRATGGAVRVSNPGEWGEVWPDARATAPSVVFTYTALFMLSVLCGEVAREVLALDHNPFDQCSDAVLVTSFGFDNTVPFCVGVETLAQHSRRYRGFDRYLTNFFYTLDGRKFSTSRQHCIWADQAVRELGVTSDVLRYFLARTSPEDGPSDFSRDDFDVFRRSVEPRLAQMQAAVESCANDDVAAPYAGTLARLVADMDAAFDVNHFSLRAATRCIDQWLAFEWQPEHAPAYVRGFCVLAYPVMPQLASTLWSQLGHEGLPRYLTVTELEEAA</sequence>
<keyword evidence="5 9" id="KW-0067">ATP-binding</keyword>
<keyword evidence="6 9" id="KW-0648">Protein biosynthesis</keyword>
<evidence type="ECO:0000313" key="12">
    <source>
        <dbReference type="Proteomes" id="UP000189628"/>
    </source>
</evidence>
<geneLocation type="plasmid" evidence="11">
    <name>unnamed</name>
</geneLocation>
<evidence type="ECO:0000256" key="3">
    <source>
        <dbReference type="ARBA" id="ARBA00022598"/>
    </source>
</evidence>
<dbReference type="PROSITE" id="PS00178">
    <property type="entry name" value="AA_TRNA_LIGASE_I"/>
    <property type="match status" value="1"/>
</dbReference>
<comment type="similarity">
    <text evidence="1">Belongs to the class-I aminoacyl-tRNA synthetase family. MetG type 1 subfamily.</text>
</comment>
<evidence type="ECO:0000256" key="5">
    <source>
        <dbReference type="ARBA" id="ARBA00022840"/>
    </source>
</evidence>
<dbReference type="Pfam" id="PF09334">
    <property type="entry name" value="tRNA-synt_1g"/>
    <property type="match status" value="1"/>
</dbReference>
<evidence type="ECO:0000256" key="8">
    <source>
        <dbReference type="ARBA" id="ARBA00047364"/>
    </source>
</evidence>
<dbReference type="EMBL" id="CP019912">
    <property type="protein sequence ID" value="AQW31773.1"/>
    <property type="molecule type" value="Genomic_DNA"/>
</dbReference>
<dbReference type="Gene3D" id="2.20.28.20">
    <property type="entry name" value="Methionyl-tRNA synthetase, Zn-domain"/>
    <property type="match status" value="1"/>
</dbReference>
<dbReference type="GO" id="GO:0004825">
    <property type="term" value="F:methionine-tRNA ligase activity"/>
    <property type="evidence" value="ECO:0007669"/>
    <property type="project" value="UniProtKB-EC"/>
</dbReference>
<comment type="catalytic activity">
    <reaction evidence="8">
        <text>tRNA(Met) + L-methionine + ATP = L-methionyl-tRNA(Met) + AMP + diphosphate</text>
        <dbReference type="Rhea" id="RHEA:13481"/>
        <dbReference type="Rhea" id="RHEA-COMP:9667"/>
        <dbReference type="Rhea" id="RHEA-COMP:9698"/>
        <dbReference type="ChEBI" id="CHEBI:30616"/>
        <dbReference type="ChEBI" id="CHEBI:33019"/>
        <dbReference type="ChEBI" id="CHEBI:57844"/>
        <dbReference type="ChEBI" id="CHEBI:78442"/>
        <dbReference type="ChEBI" id="CHEBI:78530"/>
        <dbReference type="ChEBI" id="CHEBI:456215"/>
        <dbReference type="EC" id="6.1.1.10"/>
    </reaction>
</comment>
<proteinExistence type="inferred from homology"/>
<dbReference type="Gene3D" id="3.40.50.620">
    <property type="entry name" value="HUPs"/>
    <property type="match status" value="1"/>
</dbReference>
<keyword evidence="3 9" id="KW-0436">Ligase</keyword>
<keyword evidence="4 9" id="KW-0547">Nucleotide-binding</keyword>
<dbReference type="SUPFAM" id="SSF47323">
    <property type="entry name" value="Anticodon-binding domain of a subclass of class I aminoacyl-tRNA synthetases"/>
    <property type="match status" value="1"/>
</dbReference>
<name>A0A1U9VN80_9RALS</name>
<evidence type="ECO:0000259" key="10">
    <source>
        <dbReference type="Pfam" id="PF09334"/>
    </source>
</evidence>
<dbReference type="InterPro" id="IPR009080">
    <property type="entry name" value="tRNAsynth_Ia_anticodon-bd"/>
</dbReference>
<evidence type="ECO:0000256" key="4">
    <source>
        <dbReference type="ARBA" id="ARBA00022741"/>
    </source>
</evidence>
<gene>
    <name evidence="11" type="ORF">B0B51_17635</name>
</gene>
<evidence type="ECO:0000256" key="9">
    <source>
        <dbReference type="RuleBase" id="RU363039"/>
    </source>
</evidence>
<dbReference type="PANTHER" id="PTHR45765:SF1">
    <property type="entry name" value="METHIONINE--TRNA LIGASE, CYTOPLASMIC"/>
    <property type="match status" value="1"/>
</dbReference>
<protein>
    <submittedName>
        <fullName evidence="11">Methionine--tRNA ligase</fullName>
    </submittedName>
</protein>
<evidence type="ECO:0000256" key="6">
    <source>
        <dbReference type="ARBA" id="ARBA00022917"/>
    </source>
</evidence>
<dbReference type="InterPro" id="IPR001412">
    <property type="entry name" value="aa-tRNA-synth_I_CS"/>
</dbReference>
<dbReference type="InterPro" id="IPR029038">
    <property type="entry name" value="MetRS_Zn"/>
</dbReference>
<feature type="domain" description="Methionyl/Leucyl tRNA synthetase" evidence="10">
    <location>
        <begin position="13"/>
        <end position="380"/>
    </location>
</feature>
<organism evidence="11 12">
    <name type="scientific">blood disease bacterium A2-HR MARDI</name>
    <dbReference type="NCBI Taxonomy" id="1944648"/>
    <lineage>
        <taxon>Bacteria</taxon>
        <taxon>Pseudomonadati</taxon>
        <taxon>Pseudomonadota</taxon>
        <taxon>Betaproteobacteria</taxon>
        <taxon>Burkholderiales</taxon>
        <taxon>Burkholderiaceae</taxon>
        <taxon>Ralstonia</taxon>
        <taxon>Ralstonia solanacearum species complex</taxon>
    </lineage>
</organism>
<evidence type="ECO:0000256" key="2">
    <source>
        <dbReference type="ARBA" id="ARBA00022490"/>
    </source>
</evidence>
<dbReference type="Proteomes" id="UP000189628">
    <property type="component" value="Plasmid unnamed"/>
</dbReference>
<evidence type="ECO:0000313" key="11">
    <source>
        <dbReference type="EMBL" id="AQW31773.1"/>
    </source>
</evidence>
<dbReference type="RefSeq" id="WP_078223301.1">
    <property type="nucleotide sequence ID" value="NZ_CP019912.1"/>
</dbReference>
<dbReference type="SUPFAM" id="SSF52374">
    <property type="entry name" value="Nucleotidylyl transferase"/>
    <property type="match status" value="1"/>
</dbReference>
<keyword evidence="7 9" id="KW-0030">Aminoacyl-tRNA synthetase</keyword>
<evidence type="ECO:0000256" key="1">
    <source>
        <dbReference type="ARBA" id="ARBA00008258"/>
    </source>
</evidence>
<dbReference type="PANTHER" id="PTHR45765">
    <property type="entry name" value="METHIONINE--TRNA LIGASE"/>
    <property type="match status" value="1"/>
</dbReference>
<reference evidence="11 12" key="1">
    <citation type="submission" date="2017-02" db="EMBL/GenBank/DDBJ databases">
        <title>Blood Disease Bacterium A2-HR MARDI.</title>
        <authorList>
            <person name="Badrun R."/>
            <person name="Abu Bakar N."/>
            <person name="Laboh R."/>
        </authorList>
    </citation>
    <scope>NUCLEOTIDE SEQUENCE [LARGE SCALE GENOMIC DNA]</scope>
    <source>
        <strain evidence="11 12">A2-HR MARDI</strain>
        <plasmid evidence="12">Plasmid</plasmid>
    </source>
</reference>
<dbReference type="InterPro" id="IPR015413">
    <property type="entry name" value="Methionyl/Leucyl_tRNA_Synth"/>
</dbReference>